<protein>
    <submittedName>
        <fullName evidence="2">Uncharacterized protein</fullName>
    </submittedName>
</protein>
<reference evidence="2 3" key="1">
    <citation type="submission" date="2019-09" db="EMBL/GenBank/DDBJ databases">
        <title>Draft genome of the ectomycorrhizal ascomycete Sphaerosporella brunnea.</title>
        <authorList>
            <consortium name="DOE Joint Genome Institute"/>
            <person name="Benucci G.M."/>
            <person name="Marozzi G."/>
            <person name="Antonielli L."/>
            <person name="Sanchez S."/>
            <person name="Marco P."/>
            <person name="Wang X."/>
            <person name="Falini L.B."/>
            <person name="Barry K."/>
            <person name="Haridas S."/>
            <person name="Lipzen A."/>
            <person name="Labutti K."/>
            <person name="Grigoriev I.V."/>
            <person name="Murat C."/>
            <person name="Martin F."/>
            <person name="Albertini E."/>
            <person name="Donnini D."/>
            <person name="Bonito G."/>
        </authorList>
    </citation>
    <scope>NUCLEOTIDE SEQUENCE [LARGE SCALE GENOMIC DNA]</scope>
    <source>
        <strain evidence="2 3">Sb_GMNB300</strain>
    </source>
</reference>
<evidence type="ECO:0000256" key="1">
    <source>
        <dbReference type="SAM" id="MobiDB-lite"/>
    </source>
</evidence>
<gene>
    <name evidence="2" type="ORF">FN846DRAFT_993711</name>
</gene>
<evidence type="ECO:0000313" key="3">
    <source>
        <dbReference type="Proteomes" id="UP000326924"/>
    </source>
</evidence>
<dbReference type="InParanoid" id="A0A5J5EL77"/>
<feature type="compositionally biased region" description="Basic and acidic residues" evidence="1">
    <location>
        <begin position="1"/>
        <end position="11"/>
    </location>
</feature>
<dbReference type="OrthoDB" id="5427804at2759"/>
<dbReference type="EMBL" id="VXIS01000211">
    <property type="protein sequence ID" value="KAA8896516.1"/>
    <property type="molecule type" value="Genomic_DNA"/>
</dbReference>
<dbReference type="AlphaFoldDB" id="A0A5J5EL77"/>
<sequence length="282" mass="31397">MDSDTMRHGLDVKATNQSPSVPLHELTTAPASSKGSRGLSRAGTYVINPQENAYCEPLKLQGYYGTYSRRPDRLSAATRNHFNKSVKQHITDYLEEKIEENWPSDFPGKANVRVWERRTLITHCVADALEKLHNEQGDVIPKLFNQPGTSLNPDGSEDHLLNVKDLPDHAKEIGSSEVLGAGGLNCNLELGVVENGRRSRGQTGGGLLQEGNWHHLLRLLDEKDAVPQDIEAKERDDDEMAVQVCNNQFLSCFWCAAPVAAYPPSTGTRYNKVARYFKMRGI</sequence>
<dbReference type="Proteomes" id="UP000326924">
    <property type="component" value="Unassembled WGS sequence"/>
</dbReference>
<name>A0A5J5EL77_9PEZI</name>
<proteinExistence type="predicted"/>
<feature type="region of interest" description="Disordered" evidence="1">
    <location>
        <begin position="1"/>
        <end position="40"/>
    </location>
</feature>
<organism evidence="2 3">
    <name type="scientific">Sphaerosporella brunnea</name>
    <dbReference type="NCBI Taxonomy" id="1250544"/>
    <lineage>
        <taxon>Eukaryota</taxon>
        <taxon>Fungi</taxon>
        <taxon>Dikarya</taxon>
        <taxon>Ascomycota</taxon>
        <taxon>Pezizomycotina</taxon>
        <taxon>Pezizomycetes</taxon>
        <taxon>Pezizales</taxon>
        <taxon>Pyronemataceae</taxon>
        <taxon>Sphaerosporella</taxon>
    </lineage>
</organism>
<keyword evidence="3" id="KW-1185">Reference proteome</keyword>
<accession>A0A5J5EL77</accession>
<evidence type="ECO:0000313" key="2">
    <source>
        <dbReference type="EMBL" id="KAA8896516.1"/>
    </source>
</evidence>
<comment type="caution">
    <text evidence="2">The sequence shown here is derived from an EMBL/GenBank/DDBJ whole genome shotgun (WGS) entry which is preliminary data.</text>
</comment>